<proteinExistence type="predicted"/>
<evidence type="ECO:0000313" key="1">
    <source>
        <dbReference type="EMBL" id="KKN76514.1"/>
    </source>
</evidence>
<name>A0A0F9TBF6_9ZZZZ</name>
<sequence length="40" mass="4459">MVYCPTDCKKKGMECPMEGPLTRTSDVECCEHYESGGDVE</sequence>
<dbReference type="AlphaFoldDB" id="A0A0F9TBF6"/>
<gene>
    <name evidence="1" type="ORF">LCGC14_0370230</name>
</gene>
<reference evidence="1" key="1">
    <citation type="journal article" date="2015" name="Nature">
        <title>Complex archaea that bridge the gap between prokaryotes and eukaryotes.</title>
        <authorList>
            <person name="Spang A."/>
            <person name="Saw J.H."/>
            <person name="Jorgensen S.L."/>
            <person name="Zaremba-Niedzwiedzka K."/>
            <person name="Martijn J."/>
            <person name="Lind A.E."/>
            <person name="van Eijk R."/>
            <person name="Schleper C."/>
            <person name="Guy L."/>
            <person name="Ettema T.J."/>
        </authorList>
    </citation>
    <scope>NUCLEOTIDE SEQUENCE</scope>
</reference>
<dbReference type="EMBL" id="LAZR01000295">
    <property type="protein sequence ID" value="KKN76514.1"/>
    <property type="molecule type" value="Genomic_DNA"/>
</dbReference>
<comment type="caution">
    <text evidence="1">The sequence shown here is derived from an EMBL/GenBank/DDBJ whole genome shotgun (WGS) entry which is preliminary data.</text>
</comment>
<protein>
    <submittedName>
        <fullName evidence="1">Uncharacterized protein</fullName>
    </submittedName>
</protein>
<accession>A0A0F9TBF6</accession>
<organism evidence="1">
    <name type="scientific">marine sediment metagenome</name>
    <dbReference type="NCBI Taxonomy" id="412755"/>
    <lineage>
        <taxon>unclassified sequences</taxon>
        <taxon>metagenomes</taxon>
        <taxon>ecological metagenomes</taxon>
    </lineage>
</organism>